<dbReference type="PANTHER" id="PTHR32385">
    <property type="entry name" value="MANNOSYL PHOSPHORYLINOSITOL CERAMIDE SYNTHASE"/>
    <property type="match status" value="1"/>
</dbReference>
<keyword evidence="1" id="KW-0808">Transferase</keyword>
<evidence type="ECO:0000313" key="5">
    <source>
        <dbReference type="Proteomes" id="UP001154259"/>
    </source>
</evidence>
<dbReference type="SUPFAM" id="SSF53448">
    <property type="entry name" value="Nucleotide-diphospho-sugar transferases"/>
    <property type="match status" value="1"/>
</dbReference>
<dbReference type="InterPro" id="IPR029044">
    <property type="entry name" value="Nucleotide-diphossugar_trans"/>
</dbReference>
<protein>
    <submittedName>
        <fullName evidence="2">Mannosyltransferase OCH1 or related enzyme (OCH1)</fullName>
    </submittedName>
</protein>
<dbReference type="GO" id="GO:0000030">
    <property type="term" value="F:mannosyltransferase activity"/>
    <property type="evidence" value="ECO:0007669"/>
    <property type="project" value="TreeGrafter"/>
</dbReference>
<dbReference type="InterPro" id="IPR051706">
    <property type="entry name" value="Glycosyltransferase_domain"/>
</dbReference>
<dbReference type="Proteomes" id="UP001154259">
    <property type="component" value="Unassembled WGS sequence"/>
</dbReference>
<name>A0A9W4XGN1_9PROT</name>
<reference evidence="2" key="1">
    <citation type="submission" date="2022-10" db="EMBL/GenBank/DDBJ databases">
        <authorList>
            <person name="Botero Cardona J."/>
        </authorList>
    </citation>
    <scope>NUCLEOTIDE SEQUENCE</scope>
    <source>
        <strain evidence="2">LMG 31819</strain>
        <strain evidence="3">R-53529</strain>
    </source>
</reference>
<evidence type="ECO:0000313" key="3">
    <source>
        <dbReference type="EMBL" id="CAI3940409.1"/>
    </source>
</evidence>
<dbReference type="Proteomes" id="UP001154255">
    <property type="component" value="Unassembled WGS sequence"/>
</dbReference>
<organism evidence="2 4">
    <name type="scientific">Commensalibacter communis</name>
    <dbReference type="NCBI Taxonomy" id="2972786"/>
    <lineage>
        <taxon>Bacteria</taxon>
        <taxon>Pseudomonadati</taxon>
        <taxon>Pseudomonadota</taxon>
        <taxon>Alphaproteobacteria</taxon>
        <taxon>Acetobacterales</taxon>
        <taxon>Acetobacteraceae</taxon>
    </lineage>
</organism>
<keyword evidence="2" id="KW-0328">Glycosyltransferase</keyword>
<accession>A0A9W4XGN1</accession>
<dbReference type="AlphaFoldDB" id="A0A9W4XGN1"/>
<dbReference type="GO" id="GO:0016020">
    <property type="term" value="C:membrane"/>
    <property type="evidence" value="ECO:0007669"/>
    <property type="project" value="GOC"/>
</dbReference>
<dbReference type="Pfam" id="PF04488">
    <property type="entry name" value="Gly_transf_sug"/>
    <property type="match status" value="1"/>
</dbReference>
<evidence type="ECO:0000313" key="2">
    <source>
        <dbReference type="EMBL" id="CAI3922115.1"/>
    </source>
</evidence>
<dbReference type="InterPro" id="IPR007577">
    <property type="entry name" value="GlycoTrfase_DXD_sugar-bd_CS"/>
</dbReference>
<sequence length="275" mass="32396">MFTNEEKEQAKYFKFSFHPLDELEHYLQPRFLPIIDKNSVVEVRENYSITVPKHIILFWHETVPPLDVQDSIDKIRHHNPTYQVQLFDEKSAGEFIQQHYGQDILHLYERRCVHPSMKSDFFRMGYLLQKGGIYVDIDIDCFTSLEKIFKHYDFDCLLFYTKGQPCCIDNDFVVCQPHNPVIEAIFNKICNNLTGDYRFSSVWDCTGPGAVSMAVMELLMQGIIGDSMGQVGLNRLQLFEHHFMTKAYSHLELEYKKTTDGNWRYFKLPTRLNLL</sequence>
<dbReference type="GeneID" id="83711063"/>
<dbReference type="Gene3D" id="3.90.550.20">
    <property type="match status" value="1"/>
</dbReference>
<dbReference type="PANTHER" id="PTHR32385:SF15">
    <property type="entry name" value="INOSITOL PHOSPHOCERAMIDE MANNOSYLTRANSFERASE 1"/>
    <property type="match status" value="1"/>
</dbReference>
<evidence type="ECO:0000256" key="1">
    <source>
        <dbReference type="ARBA" id="ARBA00022679"/>
    </source>
</evidence>
<comment type="caution">
    <text evidence="2">The sequence shown here is derived from an EMBL/GenBank/DDBJ whole genome shotgun (WGS) entry which is preliminary data.</text>
</comment>
<evidence type="ECO:0000313" key="4">
    <source>
        <dbReference type="Proteomes" id="UP001154255"/>
    </source>
</evidence>
<dbReference type="EMBL" id="CAMXCS010000001">
    <property type="protein sequence ID" value="CAI3940409.1"/>
    <property type="molecule type" value="Genomic_DNA"/>
</dbReference>
<proteinExistence type="predicted"/>
<dbReference type="RefSeq" id="WP_271789492.1">
    <property type="nucleotide sequence ID" value="NZ_CAMXCK010000001.1"/>
</dbReference>
<keyword evidence="5" id="KW-1185">Reference proteome</keyword>
<dbReference type="EMBL" id="CAMXCM010000001">
    <property type="protein sequence ID" value="CAI3922115.1"/>
    <property type="molecule type" value="Genomic_DNA"/>
</dbReference>
<gene>
    <name evidence="3" type="ORF">R53529_LOCUS1079</name>
    <name evidence="2" type="ORF">R53530_LOCUS21</name>
</gene>
<dbReference type="GO" id="GO:0051999">
    <property type="term" value="P:mannosyl-inositol phosphorylceramide biosynthetic process"/>
    <property type="evidence" value="ECO:0007669"/>
    <property type="project" value="TreeGrafter"/>
</dbReference>